<comment type="caution">
    <text evidence="3">The sequence shown here is derived from an EMBL/GenBank/DDBJ whole genome shotgun (WGS) entry which is preliminary data.</text>
</comment>
<dbReference type="SUPFAM" id="SSF55826">
    <property type="entry name" value="YbaK/ProRS associated domain"/>
    <property type="match status" value="1"/>
</dbReference>
<evidence type="ECO:0000259" key="2">
    <source>
        <dbReference type="Pfam" id="PF04073"/>
    </source>
</evidence>
<dbReference type="CDD" id="cd04335">
    <property type="entry name" value="PrdX_deacylase"/>
    <property type="match status" value="1"/>
</dbReference>
<dbReference type="PANTHER" id="PTHR31423">
    <property type="entry name" value="YBAK DOMAIN-CONTAINING PROTEIN"/>
    <property type="match status" value="1"/>
</dbReference>
<name>A0A1Y3QSJ4_9BACT</name>
<reference evidence="4" key="1">
    <citation type="submission" date="2017-04" db="EMBL/GenBank/DDBJ databases">
        <title>Function of individual gut microbiota members based on whole genome sequencing of pure cultures obtained from chicken caecum.</title>
        <authorList>
            <person name="Medvecky M."/>
            <person name="Cejkova D."/>
            <person name="Polansky O."/>
            <person name="Karasova D."/>
            <person name="Kubasova T."/>
            <person name="Cizek A."/>
            <person name="Rychlik I."/>
        </authorList>
    </citation>
    <scope>NUCLEOTIDE SEQUENCE [LARGE SCALE GENOMIC DNA]</scope>
    <source>
        <strain evidence="4">An90</strain>
    </source>
</reference>
<dbReference type="Pfam" id="PF04073">
    <property type="entry name" value="tRNA_edit"/>
    <property type="match status" value="1"/>
</dbReference>
<comment type="similarity">
    <text evidence="1">Belongs to the PRORSD1 family.</text>
</comment>
<dbReference type="RefSeq" id="WP_082430886.1">
    <property type="nucleotide sequence ID" value="NZ_AP031440.1"/>
</dbReference>
<accession>A0A1Y3QSJ4</accession>
<dbReference type="InterPro" id="IPR036754">
    <property type="entry name" value="YbaK/aa-tRNA-synt-asso_dom_sf"/>
</dbReference>
<dbReference type="EMBL" id="NFHB01000007">
    <property type="protein sequence ID" value="OUN02623.1"/>
    <property type="molecule type" value="Genomic_DNA"/>
</dbReference>
<dbReference type="AlphaFoldDB" id="A0A1Y3QSJ4"/>
<dbReference type="OrthoDB" id="9798587at2"/>
<dbReference type="PANTHER" id="PTHR31423:SF3">
    <property type="entry name" value="PROLYL-TRNA SYNTHETASE ASSOCIATED DOMAIN-CONTAINING PROTEIN 1-RELATED"/>
    <property type="match status" value="1"/>
</dbReference>
<dbReference type="InterPro" id="IPR007214">
    <property type="entry name" value="YbaK/aa-tRNA-synth-assoc-dom"/>
</dbReference>
<dbReference type="eggNOG" id="COG3760">
    <property type="taxonomic scope" value="Bacteria"/>
</dbReference>
<gene>
    <name evidence="3" type="ORF">B5G41_11300</name>
</gene>
<dbReference type="InterPro" id="IPR040285">
    <property type="entry name" value="ProX/PRXD1"/>
</dbReference>
<evidence type="ECO:0000256" key="1">
    <source>
        <dbReference type="ARBA" id="ARBA00010201"/>
    </source>
</evidence>
<evidence type="ECO:0000313" key="3">
    <source>
        <dbReference type="EMBL" id="OUN02623.1"/>
    </source>
</evidence>
<sequence length="181" mass="21049">MEGMETASPGAATAAPTPDERRQRVFGWLDARGIAYTWYEHPEAPTIEAARRYWRDDGSKHCKNLFFRNHKGNRHYLVCFDCERNLAIHDLEHRLRQGKLSFASEQRMERWLGLRPGSVSPFGLINDPARHVHLFLDASLQRLPAYSFHPNDNRATVVISREEFLRYLAAVGNTYEFIELY</sequence>
<protein>
    <submittedName>
        <fullName evidence="3">Prolyl-tRNA editing protein</fullName>
    </submittedName>
</protein>
<evidence type="ECO:0000313" key="4">
    <source>
        <dbReference type="Proteomes" id="UP000195772"/>
    </source>
</evidence>
<organism evidence="3 4">
    <name type="scientific">Alistipes onderdonkii</name>
    <dbReference type="NCBI Taxonomy" id="328813"/>
    <lineage>
        <taxon>Bacteria</taxon>
        <taxon>Pseudomonadati</taxon>
        <taxon>Bacteroidota</taxon>
        <taxon>Bacteroidia</taxon>
        <taxon>Bacteroidales</taxon>
        <taxon>Rikenellaceae</taxon>
        <taxon>Alistipes</taxon>
    </lineage>
</organism>
<dbReference type="Proteomes" id="UP000195772">
    <property type="component" value="Unassembled WGS sequence"/>
</dbReference>
<feature type="domain" description="YbaK/aminoacyl-tRNA synthetase-associated" evidence="2">
    <location>
        <begin position="41"/>
        <end position="166"/>
    </location>
</feature>
<proteinExistence type="inferred from homology"/>
<dbReference type="GO" id="GO:0002161">
    <property type="term" value="F:aminoacyl-tRNA deacylase activity"/>
    <property type="evidence" value="ECO:0007669"/>
    <property type="project" value="InterPro"/>
</dbReference>
<dbReference type="Gene3D" id="3.90.960.10">
    <property type="entry name" value="YbaK/aminoacyl-tRNA synthetase-associated domain"/>
    <property type="match status" value="1"/>
</dbReference>